<dbReference type="EMBL" id="WMBT01000001">
    <property type="protein sequence ID" value="MTD98807.1"/>
    <property type="molecule type" value="Genomic_DNA"/>
</dbReference>
<dbReference type="Proteomes" id="UP000481417">
    <property type="component" value="Unassembled WGS sequence"/>
</dbReference>
<name>A0A6L6HNB3_9RHOB</name>
<reference evidence="1 2" key="1">
    <citation type="submission" date="2019-11" db="EMBL/GenBank/DDBJ databases">
        <authorList>
            <person name="Lang L."/>
        </authorList>
    </citation>
    <scope>NUCLEOTIDE SEQUENCE [LARGE SCALE GENOMIC DNA]</scope>
    <source>
        <strain evidence="1 2">YIM 132242</strain>
    </source>
</reference>
<sequence>MRFLINFKMIVIMSIAGSVKAGPGKGVVVLPATERLFPHSRHPRVPAGRIGVLTVA</sequence>
<keyword evidence="2" id="KW-1185">Reference proteome</keyword>
<comment type="caution">
    <text evidence="1">The sequence shown here is derived from an EMBL/GenBank/DDBJ whole genome shotgun (WGS) entry which is preliminary data.</text>
</comment>
<dbReference type="RefSeq" id="WP_154762906.1">
    <property type="nucleotide sequence ID" value="NZ_WMBT01000001.1"/>
</dbReference>
<dbReference type="AlphaFoldDB" id="A0A6L6HNB3"/>
<evidence type="ECO:0000313" key="1">
    <source>
        <dbReference type="EMBL" id="MTD98807.1"/>
    </source>
</evidence>
<evidence type="ECO:0000313" key="2">
    <source>
        <dbReference type="Proteomes" id="UP000481417"/>
    </source>
</evidence>
<gene>
    <name evidence="1" type="ORF">GIY56_00730</name>
</gene>
<proteinExistence type="predicted"/>
<accession>A0A6L6HNB3</accession>
<organism evidence="1 2">
    <name type="scientific">Paracoccus lichenicola</name>
    <dbReference type="NCBI Taxonomy" id="2665644"/>
    <lineage>
        <taxon>Bacteria</taxon>
        <taxon>Pseudomonadati</taxon>
        <taxon>Pseudomonadota</taxon>
        <taxon>Alphaproteobacteria</taxon>
        <taxon>Rhodobacterales</taxon>
        <taxon>Paracoccaceae</taxon>
        <taxon>Paracoccus</taxon>
    </lineage>
</organism>
<protein>
    <submittedName>
        <fullName evidence="1">Uncharacterized protein</fullName>
    </submittedName>
</protein>